<feature type="transmembrane region" description="Helical" evidence="1">
    <location>
        <begin position="40"/>
        <end position="57"/>
    </location>
</feature>
<dbReference type="AlphaFoldDB" id="A0AAV1CGY7"/>
<evidence type="ECO:0000313" key="3">
    <source>
        <dbReference type="Proteomes" id="UP001161247"/>
    </source>
</evidence>
<protein>
    <submittedName>
        <fullName evidence="2">OLC1v1030463C1</fullName>
    </submittedName>
</protein>
<accession>A0AAV1CGY7</accession>
<gene>
    <name evidence="2" type="ORF">OLC1_LOCUS5798</name>
</gene>
<feature type="transmembrane region" description="Helical" evidence="1">
    <location>
        <begin position="69"/>
        <end position="95"/>
    </location>
</feature>
<evidence type="ECO:0000313" key="2">
    <source>
        <dbReference type="EMBL" id="CAI9094685.1"/>
    </source>
</evidence>
<keyword evidence="3" id="KW-1185">Reference proteome</keyword>
<dbReference type="EMBL" id="OX459119">
    <property type="protein sequence ID" value="CAI9094685.1"/>
    <property type="molecule type" value="Genomic_DNA"/>
</dbReference>
<dbReference type="Proteomes" id="UP001161247">
    <property type="component" value="Chromosome 2"/>
</dbReference>
<keyword evidence="1" id="KW-0812">Transmembrane</keyword>
<name>A0AAV1CGY7_OLDCO</name>
<evidence type="ECO:0000256" key="1">
    <source>
        <dbReference type="SAM" id="Phobius"/>
    </source>
</evidence>
<proteinExistence type="predicted"/>
<keyword evidence="1" id="KW-1133">Transmembrane helix</keyword>
<organism evidence="2 3">
    <name type="scientific">Oldenlandia corymbosa var. corymbosa</name>
    <dbReference type="NCBI Taxonomy" id="529605"/>
    <lineage>
        <taxon>Eukaryota</taxon>
        <taxon>Viridiplantae</taxon>
        <taxon>Streptophyta</taxon>
        <taxon>Embryophyta</taxon>
        <taxon>Tracheophyta</taxon>
        <taxon>Spermatophyta</taxon>
        <taxon>Magnoliopsida</taxon>
        <taxon>eudicotyledons</taxon>
        <taxon>Gunneridae</taxon>
        <taxon>Pentapetalae</taxon>
        <taxon>asterids</taxon>
        <taxon>lamiids</taxon>
        <taxon>Gentianales</taxon>
        <taxon>Rubiaceae</taxon>
        <taxon>Rubioideae</taxon>
        <taxon>Spermacoceae</taxon>
        <taxon>Hedyotis-Oldenlandia complex</taxon>
        <taxon>Oldenlandia</taxon>
    </lineage>
</organism>
<sequence length="154" mass="16514">MISSVFRSSNCRVPSIMRVMISLYCRVRNVAALVGESSSSVSWITMMFVTLLWLSFKSDSPVHLRWKEVISGSCCIFVFAATLPESVVVPASWMAQSIMASCLTMGAGDEGGGSSMVSGTGGGGRIVILLCFWIFSHRGFTPLSLSFLNLSPAG</sequence>
<reference evidence="2" key="1">
    <citation type="submission" date="2023-03" db="EMBL/GenBank/DDBJ databases">
        <authorList>
            <person name="Julca I."/>
        </authorList>
    </citation>
    <scope>NUCLEOTIDE SEQUENCE</scope>
</reference>
<keyword evidence="1" id="KW-0472">Membrane</keyword>